<dbReference type="EMBL" id="BEZZ01125640">
    <property type="protein sequence ID" value="GCC44117.1"/>
    <property type="molecule type" value="Genomic_DNA"/>
</dbReference>
<name>A0A401TN71_CHIPU</name>
<evidence type="ECO:0000256" key="7">
    <source>
        <dbReference type="RuleBase" id="RU362111"/>
    </source>
</evidence>
<proteinExistence type="inferred from homology"/>
<evidence type="ECO:0000256" key="5">
    <source>
        <dbReference type="ARBA" id="ARBA00037114"/>
    </source>
</evidence>
<dbReference type="SUPFAM" id="SSF56420">
    <property type="entry name" value="Peptide deformylase"/>
    <property type="match status" value="1"/>
</dbReference>
<dbReference type="InterPro" id="IPR036821">
    <property type="entry name" value="Peptide_deformylase_sf"/>
</dbReference>
<dbReference type="GO" id="GO:0005739">
    <property type="term" value="C:mitochondrion"/>
    <property type="evidence" value="ECO:0007669"/>
    <property type="project" value="UniProtKB-ARBA"/>
</dbReference>
<dbReference type="AlphaFoldDB" id="A0A401TN71"/>
<dbReference type="OrthoDB" id="276063at2759"/>
<keyword evidence="3 7" id="KW-0378">Hydrolase</keyword>
<comment type="caution">
    <text evidence="8">The sequence shown here is derived from an EMBL/GenBank/DDBJ whole genome shotgun (WGS) entry which is preliminary data.</text>
</comment>
<keyword evidence="4 7" id="KW-0648">Protein biosynthesis</keyword>
<evidence type="ECO:0000256" key="2">
    <source>
        <dbReference type="ARBA" id="ARBA00022723"/>
    </source>
</evidence>
<feature type="non-terminal residue" evidence="8">
    <location>
        <position position="189"/>
    </location>
</feature>
<dbReference type="FunFam" id="3.90.45.10:FF:000003">
    <property type="entry name" value="Peptide deformylase"/>
    <property type="match status" value="1"/>
</dbReference>
<evidence type="ECO:0000313" key="9">
    <source>
        <dbReference type="Proteomes" id="UP000287033"/>
    </source>
</evidence>
<dbReference type="GO" id="GO:0042586">
    <property type="term" value="F:peptide deformylase activity"/>
    <property type="evidence" value="ECO:0007669"/>
    <property type="project" value="UniProtKB-EC"/>
</dbReference>
<dbReference type="Proteomes" id="UP000287033">
    <property type="component" value="Unassembled WGS sequence"/>
</dbReference>
<evidence type="ECO:0000256" key="4">
    <source>
        <dbReference type="ARBA" id="ARBA00022917"/>
    </source>
</evidence>
<evidence type="ECO:0000256" key="6">
    <source>
        <dbReference type="ARBA" id="ARBA00048875"/>
    </source>
</evidence>
<dbReference type="GO" id="GO:0046872">
    <property type="term" value="F:metal ion binding"/>
    <property type="evidence" value="ECO:0007669"/>
    <property type="project" value="UniProtKB-KW"/>
</dbReference>
<evidence type="ECO:0000256" key="1">
    <source>
        <dbReference type="ARBA" id="ARBA00010759"/>
    </source>
</evidence>
<dbReference type="PANTHER" id="PTHR10458">
    <property type="entry name" value="PEPTIDE DEFORMYLASE"/>
    <property type="match status" value="1"/>
</dbReference>
<dbReference type="Pfam" id="PF01327">
    <property type="entry name" value="Pep_deformylase"/>
    <property type="match status" value="1"/>
</dbReference>
<dbReference type="InterPro" id="IPR023635">
    <property type="entry name" value="Peptide_deformylase"/>
</dbReference>
<sequence length="189" mass="20931">MLPLCRWFLRAPRVWSRELTVCGGRALGQRGPGRPYSQKQRSFWVALRRWLRGPPVPPFPRPCLVGEPVLRARAAPVPTAEVTGPEVQRLVAALVRTMRRLGALGLSAPQLGVSLQVMVLEVTQEILEAEAPAARQARDMVTVPLRIFINPRLRVIDSTTAVWPEACHSVPGYAACVPRYRAVEVTGGW</sequence>
<dbReference type="Gene3D" id="3.90.45.10">
    <property type="entry name" value="Peptide deformylase"/>
    <property type="match status" value="1"/>
</dbReference>
<dbReference type="STRING" id="137246.A0A401TN71"/>
<dbReference type="PRINTS" id="PR01576">
    <property type="entry name" value="PDEFORMYLASE"/>
</dbReference>
<keyword evidence="2 7" id="KW-0479">Metal-binding</keyword>
<accession>A0A401TN71</accession>
<dbReference type="GO" id="GO:0006412">
    <property type="term" value="P:translation"/>
    <property type="evidence" value="ECO:0007669"/>
    <property type="project" value="UniProtKB-KW"/>
</dbReference>
<comment type="similarity">
    <text evidence="1 7">Belongs to the polypeptide deformylase family.</text>
</comment>
<dbReference type="OMA" id="HISPCRC"/>
<organism evidence="8 9">
    <name type="scientific">Chiloscyllium punctatum</name>
    <name type="common">Brownbanded bambooshark</name>
    <name type="synonym">Hemiscyllium punctatum</name>
    <dbReference type="NCBI Taxonomy" id="137246"/>
    <lineage>
        <taxon>Eukaryota</taxon>
        <taxon>Metazoa</taxon>
        <taxon>Chordata</taxon>
        <taxon>Craniata</taxon>
        <taxon>Vertebrata</taxon>
        <taxon>Chondrichthyes</taxon>
        <taxon>Elasmobranchii</taxon>
        <taxon>Galeomorphii</taxon>
        <taxon>Galeoidea</taxon>
        <taxon>Orectolobiformes</taxon>
        <taxon>Hemiscylliidae</taxon>
        <taxon>Chiloscyllium</taxon>
    </lineage>
</organism>
<keyword evidence="9" id="KW-1185">Reference proteome</keyword>
<reference evidence="8 9" key="1">
    <citation type="journal article" date="2018" name="Nat. Ecol. Evol.">
        <title>Shark genomes provide insights into elasmobranch evolution and the origin of vertebrates.</title>
        <authorList>
            <person name="Hara Y"/>
            <person name="Yamaguchi K"/>
            <person name="Onimaru K"/>
            <person name="Kadota M"/>
            <person name="Koyanagi M"/>
            <person name="Keeley SD"/>
            <person name="Tatsumi K"/>
            <person name="Tanaka K"/>
            <person name="Motone F"/>
            <person name="Kageyama Y"/>
            <person name="Nozu R"/>
            <person name="Adachi N"/>
            <person name="Nishimura O"/>
            <person name="Nakagawa R"/>
            <person name="Tanegashima C"/>
            <person name="Kiyatake I"/>
            <person name="Matsumoto R"/>
            <person name="Murakumo K"/>
            <person name="Nishida K"/>
            <person name="Terakita A"/>
            <person name="Kuratani S"/>
            <person name="Sato K"/>
            <person name="Hyodo S Kuraku.S."/>
        </authorList>
    </citation>
    <scope>NUCLEOTIDE SEQUENCE [LARGE SCALE GENOMIC DNA]</scope>
</reference>
<comment type="catalytic activity">
    <reaction evidence="6 7">
        <text>N-terminal N-formyl-L-methionyl-[peptide] + H2O = N-terminal L-methionyl-[peptide] + formate</text>
        <dbReference type="Rhea" id="RHEA:24420"/>
        <dbReference type="Rhea" id="RHEA-COMP:10639"/>
        <dbReference type="Rhea" id="RHEA-COMP:10640"/>
        <dbReference type="ChEBI" id="CHEBI:15377"/>
        <dbReference type="ChEBI" id="CHEBI:15740"/>
        <dbReference type="ChEBI" id="CHEBI:49298"/>
        <dbReference type="ChEBI" id="CHEBI:64731"/>
        <dbReference type="EC" id="3.5.1.88"/>
    </reaction>
</comment>
<protein>
    <recommendedName>
        <fullName evidence="7">Peptide deformylase</fullName>
        <ecNumber evidence="7">3.5.1.88</ecNumber>
    </recommendedName>
</protein>
<evidence type="ECO:0000256" key="3">
    <source>
        <dbReference type="ARBA" id="ARBA00022801"/>
    </source>
</evidence>
<dbReference type="EC" id="3.5.1.88" evidence="7"/>
<gene>
    <name evidence="8" type="ORF">chiPu_0028198</name>
</gene>
<evidence type="ECO:0000313" key="8">
    <source>
        <dbReference type="EMBL" id="GCC44117.1"/>
    </source>
</evidence>
<comment type="function">
    <text evidence="5 7">Removes the formyl group from the N-terminal Met of newly synthesized proteins.</text>
</comment>
<dbReference type="PANTHER" id="PTHR10458:SF2">
    <property type="entry name" value="PEPTIDE DEFORMYLASE, MITOCHONDRIAL"/>
    <property type="match status" value="1"/>
</dbReference>